<evidence type="ECO:0000256" key="7">
    <source>
        <dbReference type="ARBA" id="ARBA00023224"/>
    </source>
</evidence>
<dbReference type="InterPro" id="IPR000276">
    <property type="entry name" value="GPCR_Rhodpsn"/>
</dbReference>
<keyword evidence="6" id="KW-0675">Receptor</keyword>
<evidence type="ECO:0000256" key="4">
    <source>
        <dbReference type="ARBA" id="ARBA00023040"/>
    </source>
</evidence>
<feature type="transmembrane region" description="Helical" evidence="9">
    <location>
        <begin position="479"/>
        <end position="504"/>
    </location>
</feature>
<accession>A0ABN8NHV9</accession>
<gene>
    <name evidence="11" type="ORF">PLOB_00018867</name>
</gene>
<keyword evidence="3 9" id="KW-1133">Transmembrane helix</keyword>
<keyword evidence="12" id="KW-1185">Reference proteome</keyword>
<feature type="domain" description="G-protein coupled receptors family 1 profile" evidence="10">
    <location>
        <begin position="468"/>
        <end position="579"/>
    </location>
</feature>
<evidence type="ECO:0000256" key="1">
    <source>
        <dbReference type="ARBA" id="ARBA00004141"/>
    </source>
</evidence>
<name>A0ABN8NHV9_9CNID</name>
<dbReference type="EMBL" id="CALNXK010000022">
    <property type="protein sequence ID" value="CAH3109820.1"/>
    <property type="molecule type" value="Genomic_DNA"/>
</dbReference>
<evidence type="ECO:0000256" key="2">
    <source>
        <dbReference type="ARBA" id="ARBA00022692"/>
    </source>
</evidence>
<dbReference type="InterPro" id="IPR017452">
    <property type="entry name" value="GPCR_Rhodpsn_7TM"/>
</dbReference>
<feature type="compositionally biased region" description="Polar residues" evidence="8">
    <location>
        <begin position="742"/>
        <end position="754"/>
    </location>
</feature>
<dbReference type="PRINTS" id="PR00237">
    <property type="entry name" value="GPCRRHODOPSN"/>
</dbReference>
<dbReference type="SUPFAM" id="SSF81321">
    <property type="entry name" value="Family A G protein-coupled receptor-like"/>
    <property type="match status" value="1"/>
</dbReference>
<keyword evidence="4" id="KW-0297">G-protein coupled receptor</keyword>
<feature type="region of interest" description="Disordered" evidence="8">
    <location>
        <begin position="726"/>
        <end position="754"/>
    </location>
</feature>
<dbReference type="Pfam" id="PF00001">
    <property type="entry name" value="7tm_1"/>
    <property type="match status" value="1"/>
</dbReference>
<feature type="compositionally biased region" description="Basic and acidic residues" evidence="8">
    <location>
        <begin position="182"/>
        <end position="198"/>
    </location>
</feature>
<keyword evidence="7" id="KW-0807">Transducer</keyword>
<feature type="compositionally biased region" description="Basic residues" evidence="8">
    <location>
        <begin position="109"/>
        <end position="141"/>
    </location>
</feature>
<feature type="compositionally biased region" description="Low complexity" evidence="8">
    <location>
        <begin position="726"/>
        <end position="741"/>
    </location>
</feature>
<sequence>MQKARLDANEAFKNISLGQKRKASVVEKKRELSPLRGTAKRRLTRLDKCKLEAQNAFGNIALSEIGGSVEIKEDQNRTKIMAKDSGTNNSETSKKDVTSPRKDSLEKSKKGRRKSTRRSSSRRRSSAAMRRRSSTKGKRLTRVQAAQLEVLQSFGGRSLDDVWKSYNGEMSTCAEVTEQITNDKGETKNEGVTTKEESQMTANSECQTAVETDVETDPPEDGEKRTGNVTSASKEKVAEILVKPCCESVNESMQVDVPFDNEQLAEHSKSSQTITCEVQVQDHDSCTLVHNQSCDAQIGTKGMSPIPEHSLHQSFSQSSNTQIGSTTSVEPRPLTRLERARLEAIQSFHGEAFEKTMKTSSRKMAKYLTPVKHQGTNTEANPTRNTPSQTDNSYYSRHPRPKSSFYTNLRDSSFCDRGALLESSKMVVLTARSLDTPSPDCSPVATIACASVSIISLILRMGVLFVACDPEKWAPGYRLAVTIATYILPLVVELIAYTIAYHKINRRISNAVHSKQVLLFVKKSLKVFVVIAVVFAVCTLPSSILVILQSLRLYTPSFFVGYLGDLIECIPCVTNVICYVFCSPKFRMEIKKLFSVCGAQTKESGSNVNSADGGEDEDGLPGEGKDKRANKGLILKLDWVLGDDPSQVPIPGSPTPGADIPLDIPSTVQEGPEFSLGDNLESKQAPSTRKISGKPRTGTWPRMRRLLYSGWYDSGFNTSRESFISGSTSNGLNSGTSKSSTETLESNLPRSLPQTLTQGTQTECSMLTVLDVTVQEGAWLKNKNT</sequence>
<evidence type="ECO:0000313" key="12">
    <source>
        <dbReference type="Proteomes" id="UP001159405"/>
    </source>
</evidence>
<evidence type="ECO:0000259" key="10">
    <source>
        <dbReference type="PROSITE" id="PS50262"/>
    </source>
</evidence>
<comment type="subcellular location">
    <subcellularLocation>
        <location evidence="1">Membrane</location>
        <topology evidence="1">Multi-pass membrane protein</topology>
    </subcellularLocation>
</comment>
<dbReference type="Proteomes" id="UP001159405">
    <property type="component" value="Unassembled WGS sequence"/>
</dbReference>
<dbReference type="PROSITE" id="PS50262">
    <property type="entry name" value="G_PROTEIN_RECEP_F1_2"/>
    <property type="match status" value="1"/>
</dbReference>
<dbReference type="PANTHER" id="PTHR24238:SF57">
    <property type="entry name" value="G-PROTEIN COUPLED RECEPTOR 83"/>
    <property type="match status" value="1"/>
</dbReference>
<keyword evidence="5 9" id="KW-0472">Membrane</keyword>
<evidence type="ECO:0000256" key="6">
    <source>
        <dbReference type="ARBA" id="ARBA00023170"/>
    </source>
</evidence>
<dbReference type="Gene3D" id="1.20.1070.10">
    <property type="entry name" value="Rhodopsin 7-helix transmembrane proteins"/>
    <property type="match status" value="1"/>
</dbReference>
<feature type="compositionally biased region" description="Basic and acidic residues" evidence="8">
    <location>
        <begin position="92"/>
        <end position="108"/>
    </location>
</feature>
<feature type="transmembrane region" description="Helical" evidence="9">
    <location>
        <begin position="559"/>
        <end position="582"/>
    </location>
</feature>
<feature type="region of interest" description="Disordered" evidence="8">
    <location>
        <begin position="182"/>
        <end position="231"/>
    </location>
</feature>
<feature type="region of interest" description="Disordered" evidence="8">
    <location>
        <begin position="72"/>
        <end position="142"/>
    </location>
</feature>
<dbReference type="PANTHER" id="PTHR24238">
    <property type="entry name" value="G-PROTEIN COUPLED RECEPTOR"/>
    <property type="match status" value="1"/>
</dbReference>
<feature type="region of interest" description="Disordered" evidence="8">
    <location>
        <begin position="602"/>
        <end position="627"/>
    </location>
</feature>
<feature type="compositionally biased region" description="Polar residues" evidence="8">
    <location>
        <begin position="199"/>
        <end position="210"/>
    </location>
</feature>
<evidence type="ECO:0000256" key="9">
    <source>
        <dbReference type="SAM" id="Phobius"/>
    </source>
</evidence>
<keyword evidence="2 9" id="KW-0812">Transmembrane</keyword>
<feature type="transmembrane region" description="Helical" evidence="9">
    <location>
        <begin position="444"/>
        <end position="467"/>
    </location>
</feature>
<comment type="caution">
    <text evidence="11">The sequence shown here is derived from an EMBL/GenBank/DDBJ whole genome shotgun (WGS) entry which is preliminary data.</text>
</comment>
<feature type="compositionally biased region" description="Polar residues" evidence="8">
    <location>
        <begin position="374"/>
        <end position="395"/>
    </location>
</feature>
<protein>
    <recommendedName>
        <fullName evidence="10">G-protein coupled receptors family 1 profile domain-containing protein</fullName>
    </recommendedName>
</protein>
<evidence type="ECO:0000313" key="11">
    <source>
        <dbReference type="EMBL" id="CAH3109820.1"/>
    </source>
</evidence>
<feature type="transmembrane region" description="Helical" evidence="9">
    <location>
        <begin position="525"/>
        <end position="547"/>
    </location>
</feature>
<reference evidence="11 12" key="1">
    <citation type="submission" date="2022-05" db="EMBL/GenBank/DDBJ databases">
        <authorList>
            <consortium name="Genoscope - CEA"/>
            <person name="William W."/>
        </authorList>
    </citation>
    <scope>NUCLEOTIDE SEQUENCE [LARGE SCALE GENOMIC DNA]</scope>
</reference>
<feature type="region of interest" description="Disordered" evidence="8">
    <location>
        <begin position="667"/>
        <end position="698"/>
    </location>
</feature>
<evidence type="ECO:0000256" key="8">
    <source>
        <dbReference type="SAM" id="MobiDB-lite"/>
    </source>
</evidence>
<proteinExistence type="predicted"/>
<organism evidence="11 12">
    <name type="scientific">Porites lobata</name>
    <dbReference type="NCBI Taxonomy" id="104759"/>
    <lineage>
        <taxon>Eukaryota</taxon>
        <taxon>Metazoa</taxon>
        <taxon>Cnidaria</taxon>
        <taxon>Anthozoa</taxon>
        <taxon>Hexacorallia</taxon>
        <taxon>Scleractinia</taxon>
        <taxon>Fungiina</taxon>
        <taxon>Poritidae</taxon>
        <taxon>Porites</taxon>
    </lineage>
</organism>
<feature type="region of interest" description="Disordered" evidence="8">
    <location>
        <begin position="373"/>
        <end position="397"/>
    </location>
</feature>
<evidence type="ECO:0000256" key="3">
    <source>
        <dbReference type="ARBA" id="ARBA00022989"/>
    </source>
</evidence>
<evidence type="ECO:0000256" key="5">
    <source>
        <dbReference type="ARBA" id="ARBA00023136"/>
    </source>
</evidence>